<dbReference type="InterPro" id="IPR050216">
    <property type="entry name" value="LRR_domain-containing"/>
</dbReference>
<keyword evidence="3" id="KW-0472">Membrane</keyword>
<feature type="transmembrane region" description="Helical" evidence="3">
    <location>
        <begin position="6"/>
        <end position="27"/>
    </location>
</feature>
<dbReference type="EMBL" id="MEWG01000032">
    <property type="protein sequence ID" value="OGC76848.1"/>
    <property type="molecule type" value="Genomic_DNA"/>
</dbReference>
<dbReference type="GO" id="GO:0005737">
    <property type="term" value="C:cytoplasm"/>
    <property type="evidence" value="ECO:0007669"/>
    <property type="project" value="TreeGrafter"/>
</dbReference>
<reference evidence="4 5" key="1">
    <citation type="journal article" date="2016" name="Nat. Commun.">
        <title>Thousands of microbial genomes shed light on interconnected biogeochemical processes in an aquifer system.</title>
        <authorList>
            <person name="Anantharaman K."/>
            <person name="Brown C.T."/>
            <person name="Hug L.A."/>
            <person name="Sharon I."/>
            <person name="Castelle C.J."/>
            <person name="Probst A.J."/>
            <person name="Thomas B.C."/>
            <person name="Singh A."/>
            <person name="Wilkins M.J."/>
            <person name="Karaoz U."/>
            <person name="Brodie E.L."/>
            <person name="Williams K.H."/>
            <person name="Hubbard S.S."/>
            <person name="Banfield J.F."/>
        </authorList>
    </citation>
    <scope>NUCLEOTIDE SEQUENCE [LARGE SCALE GENOMIC DNA]</scope>
</reference>
<dbReference type="PROSITE" id="PS51450">
    <property type="entry name" value="LRR"/>
    <property type="match status" value="2"/>
</dbReference>
<evidence type="ECO:0000313" key="5">
    <source>
        <dbReference type="Proteomes" id="UP000176815"/>
    </source>
</evidence>
<keyword evidence="2" id="KW-0677">Repeat</keyword>
<dbReference type="PANTHER" id="PTHR48051">
    <property type="match status" value="1"/>
</dbReference>
<keyword evidence="1" id="KW-0433">Leucine-rich repeat</keyword>
<name>A0A1F4X595_UNCKA</name>
<dbReference type="Pfam" id="PF13855">
    <property type="entry name" value="LRR_8"/>
    <property type="match status" value="1"/>
</dbReference>
<accession>A0A1F4X595</accession>
<dbReference type="InterPro" id="IPR003591">
    <property type="entry name" value="Leu-rich_rpt_typical-subtyp"/>
</dbReference>
<gene>
    <name evidence="4" type="ORF">A2619_03370</name>
</gene>
<dbReference type="Pfam" id="PF00560">
    <property type="entry name" value="LRR_1"/>
    <property type="match status" value="1"/>
</dbReference>
<proteinExistence type="predicted"/>
<keyword evidence="3" id="KW-0812">Transmembrane</keyword>
<evidence type="ECO:0008006" key="6">
    <source>
        <dbReference type="Google" id="ProtNLM"/>
    </source>
</evidence>
<sequence>MYNSVMIKNIFPYIFVAAVVGTSVFYYQKLRYEGKPLENFPAPEEIVQKTIDTVTEGNGVEDFSNRGLTEFPLVVLNRTDTVVLNLSDNNIPSLPSEIGKLVNLQEFYIARSHLRSLPGEIRLFTKLRILDLHDNNLSGIPAEIGQLPAIEKIDLSDNRITDLPNELFTLGHLDELNLTGNPIDEEKITELKTKLPNTEVIF</sequence>
<dbReference type="SMART" id="SM00369">
    <property type="entry name" value="LRR_TYP"/>
    <property type="match status" value="3"/>
</dbReference>
<dbReference type="Proteomes" id="UP000176815">
    <property type="component" value="Unassembled WGS sequence"/>
</dbReference>
<dbReference type="PANTHER" id="PTHR48051:SF13">
    <property type="entry name" value="LEUCINE-RICH REPEAT-CONTAINING PROTEIN 30"/>
    <property type="match status" value="1"/>
</dbReference>
<evidence type="ECO:0000256" key="1">
    <source>
        <dbReference type="ARBA" id="ARBA00022614"/>
    </source>
</evidence>
<evidence type="ECO:0000256" key="3">
    <source>
        <dbReference type="SAM" id="Phobius"/>
    </source>
</evidence>
<dbReference type="AlphaFoldDB" id="A0A1F4X595"/>
<dbReference type="SUPFAM" id="SSF52058">
    <property type="entry name" value="L domain-like"/>
    <property type="match status" value="1"/>
</dbReference>
<dbReference type="InterPro" id="IPR032675">
    <property type="entry name" value="LRR_dom_sf"/>
</dbReference>
<protein>
    <recommendedName>
        <fullName evidence="6">Leucine-rich repeat domain-containing protein</fullName>
    </recommendedName>
</protein>
<dbReference type="Gene3D" id="3.80.10.10">
    <property type="entry name" value="Ribonuclease Inhibitor"/>
    <property type="match status" value="1"/>
</dbReference>
<comment type="caution">
    <text evidence="4">The sequence shown here is derived from an EMBL/GenBank/DDBJ whole genome shotgun (WGS) entry which is preliminary data.</text>
</comment>
<keyword evidence="3" id="KW-1133">Transmembrane helix</keyword>
<evidence type="ECO:0000256" key="2">
    <source>
        <dbReference type="ARBA" id="ARBA00022737"/>
    </source>
</evidence>
<organism evidence="4 5">
    <name type="scientific">candidate division WWE3 bacterium RIFOXYD1_FULL_39_9</name>
    <dbReference type="NCBI Taxonomy" id="1802649"/>
    <lineage>
        <taxon>Bacteria</taxon>
        <taxon>Katanobacteria</taxon>
    </lineage>
</organism>
<dbReference type="InterPro" id="IPR001611">
    <property type="entry name" value="Leu-rich_rpt"/>
</dbReference>
<evidence type="ECO:0000313" key="4">
    <source>
        <dbReference type="EMBL" id="OGC76848.1"/>
    </source>
</evidence>